<dbReference type="AlphaFoldDB" id="A0A0C3KEX5"/>
<evidence type="ECO:0000313" key="2">
    <source>
        <dbReference type="Proteomes" id="UP000054248"/>
    </source>
</evidence>
<proteinExistence type="predicted"/>
<sequence>MKIEKPFSFLRYRLNTPVRMGTVATFLEQNPGEHRYRPSNRSDCLILYRRTVNLGSYRLPARWDGMKARRARIPASALHFSYQEAGYRLSKLPLSGCIWYRNTFIYIRIPSCVMYIKLSSTKATLLFCDDVP</sequence>
<dbReference type="Proteomes" id="UP000054248">
    <property type="component" value="Unassembled WGS sequence"/>
</dbReference>
<accession>A0A0C3KEX5</accession>
<dbReference type="HOGENOM" id="CLU_1918607_0_0_1"/>
<gene>
    <name evidence="1" type="ORF">M407DRAFT_142201</name>
</gene>
<keyword evidence="2" id="KW-1185">Reference proteome</keyword>
<protein>
    <submittedName>
        <fullName evidence="1">Uncharacterized protein</fullName>
    </submittedName>
</protein>
<reference evidence="1 2" key="1">
    <citation type="submission" date="2014-04" db="EMBL/GenBank/DDBJ databases">
        <authorList>
            <consortium name="DOE Joint Genome Institute"/>
            <person name="Kuo A."/>
            <person name="Girlanda M."/>
            <person name="Perotto S."/>
            <person name="Kohler A."/>
            <person name="Nagy L.G."/>
            <person name="Floudas D."/>
            <person name="Copeland A."/>
            <person name="Barry K.W."/>
            <person name="Cichocki N."/>
            <person name="Veneault-Fourrey C."/>
            <person name="LaButti K."/>
            <person name="Lindquist E.A."/>
            <person name="Lipzen A."/>
            <person name="Lundell T."/>
            <person name="Morin E."/>
            <person name="Murat C."/>
            <person name="Sun H."/>
            <person name="Tunlid A."/>
            <person name="Henrissat B."/>
            <person name="Grigoriev I.V."/>
            <person name="Hibbett D.S."/>
            <person name="Martin F."/>
            <person name="Nordberg H.P."/>
            <person name="Cantor M.N."/>
            <person name="Hua S.X."/>
        </authorList>
    </citation>
    <scope>NUCLEOTIDE SEQUENCE [LARGE SCALE GENOMIC DNA]</scope>
    <source>
        <strain evidence="1 2">MUT 4182</strain>
    </source>
</reference>
<evidence type="ECO:0000313" key="1">
    <source>
        <dbReference type="EMBL" id="KIO20018.1"/>
    </source>
</evidence>
<dbReference type="EMBL" id="KN823192">
    <property type="protein sequence ID" value="KIO20018.1"/>
    <property type="molecule type" value="Genomic_DNA"/>
</dbReference>
<reference evidence="2" key="2">
    <citation type="submission" date="2015-01" db="EMBL/GenBank/DDBJ databases">
        <title>Evolutionary Origins and Diversification of the Mycorrhizal Mutualists.</title>
        <authorList>
            <consortium name="DOE Joint Genome Institute"/>
            <consortium name="Mycorrhizal Genomics Consortium"/>
            <person name="Kohler A."/>
            <person name="Kuo A."/>
            <person name="Nagy L.G."/>
            <person name="Floudas D."/>
            <person name="Copeland A."/>
            <person name="Barry K.W."/>
            <person name="Cichocki N."/>
            <person name="Veneault-Fourrey C."/>
            <person name="LaButti K."/>
            <person name="Lindquist E.A."/>
            <person name="Lipzen A."/>
            <person name="Lundell T."/>
            <person name="Morin E."/>
            <person name="Murat C."/>
            <person name="Riley R."/>
            <person name="Ohm R."/>
            <person name="Sun H."/>
            <person name="Tunlid A."/>
            <person name="Henrissat B."/>
            <person name="Grigoriev I.V."/>
            <person name="Hibbett D.S."/>
            <person name="Martin F."/>
        </authorList>
    </citation>
    <scope>NUCLEOTIDE SEQUENCE [LARGE SCALE GENOMIC DNA]</scope>
    <source>
        <strain evidence="2">MUT 4182</strain>
    </source>
</reference>
<organism evidence="1 2">
    <name type="scientific">Tulasnella calospora MUT 4182</name>
    <dbReference type="NCBI Taxonomy" id="1051891"/>
    <lineage>
        <taxon>Eukaryota</taxon>
        <taxon>Fungi</taxon>
        <taxon>Dikarya</taxon>
        <taxon>Basidiomycota</taxon>
        <taxon>Agaricomycotina</taxon>
        <taxon>Agaricomycetes</taxon>
        <taxon>Cantharellales</taxon>
        <taxon>Tulasnellaceae</taxon>
        <taxon>Tulasnella</taxon>
    </lineage>
</organism>
<name>A0A0C3KEX5_9AGAM</name>